<gene>
    <name evidence="2" type="ORF">K1Y72_26580</name>
</gene>
<name>A0ABS7FZU7_9ACTN</name>
<evidence type="ECO:0000313" key="2">
    <source>
        <dbReference type="EMBL" id="MBW8485969.1"/>
    </source>
</evidence>
<sequence length="247" mass="26279">MLRGDGRTGIVAAQVGVELPVGEPVPVEVRPAQGRRGLAGSRRSHDERERAAARVEDRVQRAQLGAAVDESGAAPGSCRGTRRVAAWWKCTPPLMSRACTTSSARPDTVCPRSSPGTPVNPRPFLPGRRKRSDLPVEVGVQLLAALVEVAGQGRGLIDEVGRSEPDGAGQLAPVVVDVPVEKRGAERHELGQRKDGFQLGDPGGVDDADELTAFRPHPQIVFSPGTPAPPPFHGQIQRRLKPRLRAG</sequence>
<protein>
    <submittedName>
        <fullName evidence="2">Uncharacterized protein</fullName>
    </submittedName>
</protein>
<dbReference type="Proteomes" id="UP000774570">
    <property type="component" value="Unassembled WGS sequence"/>
</dbReference>
<reference evidence="2 3" key="1">
    <citation type="submission" date="2021-07" db="EMBL/GenBank/DDBJ databases">
        <title>Actinomadura sp. PM05-2 isolated from lichen.</title>
        <authorList>
            <person name="Somphong A."/>
            <person name="Phongsopitanun W."/>
            <person name="Tanasupawat S."/>
            <person name="Peongsungnone V."/>
        </authorList>
    </citation>
    <scope>NUCLEOTIDE SEQUENCE [LARGE SCALE GENOMIC DNA]</scope>
    <source>
        <strain evidence="2 3">PM05-2</strain>
    </source>
</reference>
<feature type="region of interest" description="Disordered" evidence="1">
    <location>
        <begin position="189"/>
        <end position="247"/>
    </location>
</feature>
<feature type="region of interest" description="Disordered" evidence="1">
    <location>
        <begin position="28"/>
        <end position="50"/>
    </location>
</feature>
<keyword evidence="3" id="KW-1185">Reference proteome</keyword>
<feature type="compositionally biased region" description="Basic residues" evidence="1">
    <location>
        <begin position="236"/>
        <end position="247"/>
    </location>
</feature>
<accession>A0ABS7FZU7</accession>
<proteinExistence type="predicted"/>
<organism evidence="2 3">
    <name type="scientific">Actinomadura parmotrematis</name>
    <dbReference type="NCBI Taxonomy" id="2864039"/>
    <lineage>
        <taxon>Bacteria</taxon>
        <taxon>Bacillati</taxon>
        <taxon>Actinomycetota</taxon>
        <taxon>Actinomycetes</taxon>
        <taxon>Streptosporangiales</taxon>
        <taxon>Thermomonosporaceae</taxon>
        <taxon>Actinomadura</taxon>
    </lineage>
</organism>
<evidence type="ECO:0000313" key="3">
    <source>
        <dbReference type="Proteomes" id="UP000774570"/>
    </source>
</evidence>
<feature type="region of interest" description="Disordered" evidence="1">
    <location>
        <begin position="97"/>
        <end position="130"/>
    </location>
</feature>
<evidence type="ECO:0000256" key="1">
    <source>
        <dbReference type="SAM" id="MobiDB-lite"/>
    </source>
</evidence>
<comment type="caution">
    <text evidence="2">The sequence shown here is derived from an EMBL/GenBank/DDBJ whole genome shotgun (WGS) entry which is preliminary data.</text>
</comment>
<dbReference type="EMBL" id="JAIBOA010000019">
    <property type="protein sequence ID" value="MBW8485969.1"/>
    <property type="molecule type" value="Genomic_DNA"/>
</dbReference>